<reference evidence="1 2" key="1">
    <citation type="submission" date="2019-11" db="EMBL/GenBank/DDBJ databases">
        <title>Metabolism of dissolved organic matter in forest soils.</title>
        <authorList>
            <person name="Cyle K.T."/>
            <person name="Wilhelm R.C."/>
            <person name="Martinez C.E."/>
        </authorList>
    </citation>
    <scope>NUCLEOTIDE SEQUENCE [LARGE SCALE GENOMIC DNA]</scope>
    <source>
        <strain evidence="1 2">5N</strain>
    </source>
</reference>
<dbReference type="Proteomes" id="UP000655523">
    <property type="component" value="Unassembled WGS sequence"/>
</dbReference>
<evidence type="ECO:0000313" key="1">
    <source>
        <dbReference type="EMBL" id="NPT58283.1"/>
    </source>
</evidence>
<gene>
    <name evidence="1" type="ORF">GNZ13_27915</name>
</gene>
<evidence type="ECO:0000313" key="2">
    <source>
        <dbReference type="Proteomes" id="UP000655523"/>
    </source>
</evidence>
<dbReference type="RefSeq" id="WP_172170619.1">
    <property type="nucleotide sequence ID" value="NZ_WOEZ01000157.1"/>
</dbReference>
<dbReference type="EMBL" id="WOEZ01000157">
    <property type="protein sequence ID" value="NPT58283.1"/>
    <property type="molecule type" value="Genomic_DNA"/>
</dbReference>
<proteinExistence type="predicted"/>
<accession>A0A972NTS3</accession>
<sequence length="148" mass="17006">MDAELADRIRQAAIKLYASLERQVRVSRSHIGRAANLSHVVCARSAYPRCNGVRDELAETQWHFCARRYVWTRMQCQDTSSGSKFWLRSGIGYYQFVELHAWFKAKAPAQLPHMREGQIVALLQKHGVNLKWKGRLPTGRRSKPDAPT</sequence>
<name>A0A972NTS3_9BURK</name>
<protein>
    <submittedName>
        <fullName evidence="1">Uncharacterized protein</fullName>
    </submittedName>
</protein>
<keyword evidence="2" id="KW-1185">Reference proteome</keyword>
<comment type="caution">
    <text evidence="1">The sequence shown here is derived from an EMBL/GenBank/DDBJ whole genome shotgun (WGS) entry which is preliminary data.</text>
</comment>
<organism evidence="1 2">
    <name type="scientific">Paraburkholderia elongata</name>
    <dbReference type="NCBI Taxonomy" id="2675747"/>
    <lineage>
        <taxon>Bacteria</taxon>
        <taxon>Pseudomonadati</taxon>
        <taxon>Pseudomonadota</taxon>
        <taxon>Betaproteobacteria</taxon>
        <taxon>Burkholderiales</taxon>
        <taxon>Burkholderiaceae</taxon>
        <taxon>Paraburkholderia</taxon>
    </lineage>
</organism>
<dbReference type="AlphaFoldDB" id="A0A972NTS3"/>